<evidence type="ECO:0008006" key="5">
    <source>
        <dbReference type="Google" id="ProtNLM"/>
    </source>
</evidence>
<dbReference type="Gene3D" id="3.40.50.2000">
    <property type="entry name" value="Glycogen Phosphorylase B"/>
    <property type="match status" value="2"/>
</dbReference>
<name>A0A0A3IPS0_9BACL</name>
<feature type="domain" description="Glycosyltransferase subfamily 4-like N-terminal" evidence="2">
    <location>
        <begin position="27"/>
        <end position="196"/>
    </location>
</feature>
<organism evidence="3 4">
    <name type="scientific">Ureibacillus sinduriensis BLB-1 = JCM 15800</name>
    <dbReference type="NCBI Taxonomy" id="1384057"/>
    <lineage>
        <taxon>Bacteria</taxon>
        <taxon>Bacillati</taxon>
        <taxon>Bacillota</taxon>
        <taxon>Bacilli</taxon>
        <taxon>Bacillales</taxon>
        <taxon>Caryophanaceae</taxon>
        <taxon>Ureibacillus</taxon>
    </lineage>
</organism>
<proteinExistence type="predicted"/>
<accession>A0A0A3IPS0</accession>
<dbReference type="PANTHER" id="PTHR12526">
    <property type="entry name" value="GLYCOSYLTRANSFERASE"/>
    <property type="match status" value="1"/>
</dbReference>
<dbReference type="InterPro" id="IPR001296">
    <property type="entry name" value="Glyco_trans_1"/>
</dbReference>
<reference evidence="3 4" key="1">
    <citation type="submission" date="2014-02" db="EMBL/GenBank/DDBJ databases">
        <title>Draft genome sequence of Lysinibacillus sinduriensis JCM 15800.</title>
        <authorList>
            <person name="Zhang F."/>
            <person name="Wang G."/>
            <person name="Zhang L."/>
        </authorList>
    </citation>
    <scope>NUCLEOTIDE SEQUENCE [LARGE SCALE GENOMIC DNA]</scope>
    <source>
        <strain evidence="3 4">JCM 15800</strain>
    </source>
</reference>
<dbReference type="Pfam" id="PF13439">
    <property type="entry name" value="Glyco_transf_4"/>
    <property type="match status" value="1"/>
</dbReference>
<dbReference type="Proteomes" id="UP000030408">
    <property type="component" value="Unassembled WGS sequence"/>
</dbReference>
<feature type="domain" description="Glycosyl transferase family 1" evidence="1">
    <location>
        <begin position="211"/>
        <end position="376"/>
    </location>
</feature>
<dbReference type="Pfam" id="PF00534">
    <property type="entry name" value="Glycos_transf_1"/>
    <property type="match status" value="1"/>
</dbReference>
<protein>
    <recommendedName>
        <fullName evidence="5">Glycosyl transferase family 1</fullName>
    </recommendedName>
</protein>
<dbReference type="GO" id="GO:0016757">
    <property type="term" value="F:glycosyltransferase activity"/>
    <property type="evidence" value="ECO:0007669"/>
    <property type="project" value="InterPro"/>
</dbReference>
<evidence type="ECO:0000313" key="3">
    <source>
        <dbReference type="EMBL" id="KGR76812.1"/>
    </source>
</evidence>
<evidence type="ECO:0000313" key="4">
    <source>
        <dbReference type="Proteomes" id="UP000030408"/>
    </source>
</evidence>
<dbReference type="eggNOG" id="COG0438">
    <property type="taxonomic scope" value="Bacteria"/>
</dbReference>
<dbReference type="SUPFAM" id="SSF53756">
    <property type="entry name" value="UDP-Glycosyltransferase/glycogen phosphorylase"/>
    <property type="match status" value="1"/>
</dbReference>
<evidence type="ECO:0000259" key="1">
    <source>
        <dbReference type="Pfam" id="PF00534"/>
    </source>
</evidence>
<evidence type="ECO:0000259" key="2">
    <source>
        <dbReference type="Pfam" id="PF13439"/>
    </source>
</evidence>
<dbReference type="InterPro" id="IPR028098">
    <property type="entry name" value="Glyco_trans_4-like_N"/>
</dbReference>
<dbReference type="STRING" id="1384057.CD33_05075"/>
<dbReference type="EMBL" id="JPVO01000043">
    <property type="protein sequence ID" value="KGR76812.1"/>
    <property type="molecule type" value="Genomic_DNA"/>
</dbReference>
<sequence length="404" mass="45818">MSMLQKKVLFISDHGDPLAPLGSKQAGGQNNYVRQLALSLEDMGYAVDVVTHWCLENAPQIEQFGKNSRVIRLAAGKKGYVDKNELFNLLPSFYKEMKNKIDISEYELLHTHYWLSGVIGLQVKKEFGLPWFHTNHSLGIAKQLGTGVKDNRRLYYEDKILSEVDQIIATTPNEKQLILETVESPATIHIVPIGVSDTYHSLYKRPFEFGNYFLFVGRLEESKGIFVLIQSFRELVEKKKIPKNIKLLIAGGTAQSVNVNKFYPNDPKMRQEIKGLEDRIKFLGPRNEDELADLFKNAVATVVPSYYESFGMVAAEAQACGCPVIASEVGGLKDIVIPGKTGLHVTKGNIAKLTESMYQLLSRPQFVKELKNNARKFAQREFKWQQIAKKINHLYEETIYETAR</sequence>
<gene>
    <name evidence="3" type="ORF">CD33_05075</name>
</gene>
<dbReference type="AlphaFoldDB" id="A0A0A3IPS0"/>
<keyword evidence="4" id="KW-1185">Reference proteome</keyword>
<comment type="caution">
    <text evidence="3">The sequence shown here is derived from an EMBL/GenBank/DDBJ whole genome shotgun (WGS) entry which is preliminary data.</text>
</comment>